<sequence length="145" mass="16183">MSKTLVEMTAEIIQSQISGSSMNTDEIKAALHHTYQTLKELQEAEAVGGGVEEKDVAPSMDPKRSIRKNEIVCLECGQSFKMLTKHLKSHNMTSREYRKKYGFASRQSLCAKALSDERSAASKERGIHPNLRKSIAERAGKSKKK</sequence>
<gene>
    <name evidence="3" type="ORF">CDV28_10531</name>
</gene>
<organism evidence="3 4">
    <name type="scientific">Candidatus Electronema aureum</name>
    <dbReference type="NCBI Taxonomy" id="2005002"/>
    <lineage>
        <taxon>Bacteria</taxon>
        <taxon>Pseudomonadati</taxon>
        <taxon>Thermodesulfobacteriota</taxon>
        <taxon>Desulfobulbia</taxon>
        <taxon>Desulfobulbales</taxon>
        <taxon>Desulfobulbaceae</taxon>
        <taxon>Candidatus Electronema</taxon>
    </lineage>
</organism>
<dbReference type="Proteomes" id="UP000316238">
    <property type="component" value="Unassembled WGS sequence"/>
</dbReference>
<evidence type="ECO:0000256" key="1">
    <source>
        <dbReference type="ARBA" id="ARBA00007031"/>
    </source>
</evidence>
<dbReference type="AlphaFoldDB" id="A0A521G3I2"/>
<dbReference type="GO" id="GO:0006355">
    <property type="term" value="P:regulation of DNA-templated transcription"/>
    <property type="evidence" value="ECO:0007669"/>
    <property type="project" value="InterPro"/>
</dbReference>
<dbReference type="GO" id="GO:0003677">
    <property type="term" value="F:DNA binding"/>
    <property type="evidence" value="ECO:0007669"/>
    <property type="project" value="InterPro"/>
</dbReference>
<reference evidence="3" key="1">
    <citation type="submission" date="2017-07" db="EMBL/GenBank/DDBJ databases">
        <title>The cable genome - Insights into the physiology and evolution of filamentous bacteria capable of sulfide oxidation via long distance electron transfer.</title>
        <authorList>
            <person name="Thorup C."/>
            <person name="Bjerg J.T."/>
            <person name="Schreiber L."/>
            <person name="Nielsen L.P."/>
            <person name="Kjeldsen K.U."/>
            <person name="Boesen T."/>
            <person name="Boggild A."/>
            <person name="Meysman F."/>
            <person name="Geelhoed J."/>
            <person name="Schramm A."/>
        </authorList>
    </citation>
    <scope>NUCLEOTIDE SEQUENCE [LARGE SCALE GENOMIC DNA]</scope>
    <source>
        <strain evidence="3">GS</strain>
    </source>
</reference>
<proteinExistence type="inferred from homology"/>
<dbReference type="InterPro" id="IPR008807">
    <property type="entry name" value="ROS_MUCR"/>
</dbReference>
<comment type="similarity">
    <text evidence="1">Belongs to the ros/MucR family.</text>
</comment>
<evidence type="ECO:0000313" key="3">
    <source>
        <dbReference type="EMBL" id="TAA75574.1"/>
    </source>
</evidence>
<comment type="caution">
    <text evidence="3">The sequence shown here is derived from an EMBL/GenBank/DDBJ whole genome shotgun (WGS) entry which is preliminary data.</text>
</comment>
<evidence type="ECO:0000256" key="2">
    <source>
        <dbReference type="SAM" id="MobiDB-lite"/>
    </source>
</evidence>
<dbReference type="EMBL" id="NQJD01000005">
    <property type="protein sequence ID" value="TAA75574.1"/>
    <property type="molecule type" value="Genomic_DNA"/>
</dbReference>
<dbReference type="Gene3D" id="1.10.10.1550">
    <property type="entry name" value="ROS/MUCR transcriptional regulator protein"/>
    <property type="match status" value="1"/>
</dbReference>
<protein>
    <submittedName>
        <fullName evidence="3">Transcriptional regulator, MucR family</fullName>
    </submittedName>
</protein>
<evidence type="ECO:0000313" key="4">
    <source>
        <dbReference type="Proteomes" id="UP000316238"/>
    </source>
</evidence>
<dbReference type="Pfam" id="PF05443">
    <property type="entry name" value="ROS_MUCR"/>
    <property type="match status" value="1"/>
</dbReference>
<dbReference type="InterPro" id="IPR041920">
    <property type="entry name" value="ROS/MUCR_sf"/>
</dbReference>
<feature type="compositionally biased region" description="Basic and acidic residues" evidence="2">
    <location>
        <begin position="114"/>
        <end position="127"/>
    </location>
</feature>
<feature type="region of interest" description="Disordered" evidence="2">
    <location>
        <begin position="114"/>
        <end position="145"/>
    </location>
</feature>
<name>A0A521G3I2_9BACT</name>
<dbReference type="GO" id="GO:0008270">
    <property type="term" value="F:zinc ion binding"/>
    <property type="evidence" value="ECO:0007669"/>
    <property type="project" value="InterPro"/>
</dbReference>
<keyword evidence="4" id="KW-1185">Reference proteome</keyword>
<feature type="compositionally biased region" description="Basic and acidic residues" evidence="2">
    <location>
        <begin position="134"/>
        <end position="145"/>
    </location>
</feature>
<accession>A0A521G3I2</accession>